<dbReference type="InterPro" id="IPR003406">
    <property type="entry name" value="Glyco_trans_14"/>
</dbReference>
<organism evidence="11 12">
    <name type="scientific">Tegillarca granosa</name>
    <name type="common">Malaysian cockle</name>
    <name type="synonym">Anadara granosa</name>
    <dbReference type="NCBI Taxonomy" id="220873"/>
    <lineage>
        <taxon>Eukaryota</taxon>
        <taxon>Metazoa</taxon>
        <taxon>Spiralia</taxon>
        <taxon>Lophotrochozoa</taxon>
        <taxon>Mollusca</taxon>
        <taxon>Bivalvia</taxon>
        <taxon>Autobranchia</taxon>
        <taxon>Pteriomorphia</taxon>
        <taxon>Arcoida</taxon>
        <taxon>Arcoidea</taxon>
        <taxon>Arcidae</taxon>
        <taxon>Tegillarca</taxon>
    </lineage>
</organism>
<dbReference type="EMBL" id="JARBDR010000166">
    <property type="protein sequence ID" value="KAJ8319670.1"/>
    <property type="molecule type" value="Genomic_DNA"/>
</dbReference>
<evidence type="ECO:0000256" key="1">
    <source>
        <dbReference type="ARBA" id="ARBA00004606"/>
    </source>
</evidence>
<comment type="similarity">
    <text evidence="10">Belongs to the glycosyltransferase 14 family.</text>
</comment>
<keyword evidence="4" id="KW-0808">Transferase</keyword>
<keyword evidence="8" id="KW-0472">Membrane</keyword>
<evidence type="ECO:0000256" key="7">
    <source>
        <dbReference type="ARBA" id="ARBA00022989"/>
    </source>
</evidence>
<sequence length="491" mass="57510">MFVALSFLYFISPDSISQVYIKSDALSTSEGRIFNNSFQGYTKVYSQHTLISKDVSFTIKRNIGDIKASNPVMFISNSSSLQKSVKENVTATNYGGKIHSHSNGSVTQGLLGSLEDYKIFRRLKSTQVDCVRIIRQDRDYIEESRKLKYSSNLTNLLQNISGNCREFIQKRNYIMSSLTLEEKEFPIAYSLLVYKHEEQVERLLRAIYRPQNVYCIHIDDKANPKFTHIIRNLSSCFDNVFITKRSVKVYWGYFSVLEPELICMEELLKYKKWKYFINLTGQEFPLRTNSELVKILKIYNGANDVEGTLKRADSGRWNVKKKPPHGITPVKGSIHITVNRQFVEYVIYNQTAKDFLEWTRHVSVPDEVYFSSLNHNPHLKIPGSYTEVSEKDLEIKPFLTRFKSWFPDVPCQGMFIRTICVFGVGDLPYLTKKPHLFINKFFLNLQPIALDCMEEFHYNRTRDEFYNKFTFNTTFYEKLEFIKHTFRNVYT</sequence>
<keyword evidence="9" id="KW-0325">Glycoprotein</keyword>
<dbReference type="Proteomes" id="UP001217089">
    <property type="component" value="Unassembled WGS sequence"/>
</dbReference>
<evidence type="ECO:0000256" key="3">
    <source>
        <dbReference type="ARBA" id="ARBA00022676"/>
    </source>
</evidence>
<proteinExistence type="inferred from homology"/>
<evidence type="ECO:0000313" key="12">
    <source>
        <dbReference type="Proteomes" id="UP001217089"/>
    </source>
</evidence>
<evidence type="ECO:0008006" key="13">
    <source>
        <dbReference type="Google" id="ProtNLM"/>
    </source>
</evidence>
<keyword evidence="7" id="KW-1133">Transmembrane helix</keyword>
<evidence type="ECO:0000256" key="2">
    <source>
        <dbReference type="ARBA" id="ARBA00004922"/>
    </source>
</evidence>
<dbReference type="PANTHER" id="PTHR19297">
    <property type="entry name" value="GLYCOSYLTRANSFERASE 14 FAMILY MEMBER"/>
    <property type="match status" value="1"/>
</dbReference>
<name>A0ABQ9FQY8_TEGGR</name>
<evidence type="ECO:0000256" key="10">
    <source>
        <dbReference type="ARBA" id="ARBA00038150"/>
    </source>
</evidence>
<keyword evidence="12" id="KW-1185">Reference proteome</keyword>
<dbReference type="PANTHER" id="PTHR19297:SF191">
    <property type="entry name" value="PROTEIN XYLOSYLTRANSFERASE"/>
    <property type="match status" value="1"/>
</dbReference>
<evidence type="ECO:0000256" key="6">
    <source>
        <dbReference type="ARBA" id="ARBA00022968"/>
    </source>
</evidence>
<comment type="pathway">
    <text evidence="2">Protein modification; protein glycosylation.</text>
</comment>
<comment type="subcellular location">
    <subcellularLocation>
        <location evidence="1">Membrane</location>
        <topology evidence="1">Single-pass type II membrane protein</topology>
    </subcellularLocation>
</comment>
<dbReference type="Pfam" id="PF02485">
    <property type="entry name" value="Branch"/>
    <property type="match status" value="1"/>
</dbReference>
<keyword evidence="5" id="KW-0812">Transmembrane</keyword>
<comment type="caution">
    <text evidence="11">The sequence shown here is derived from an EMBL/GenBank/DDBJ whole genome shotgun (WGS) entry which is preliminary data.</text>
</comment>
<evidence type="ECO:0000256" key="9">
    <source>
        <dbReference type="ARBA" id="ARBA00023180"/>
    </source>
</evidence>
<evidence type="ECO:0000256" key="8">
    <source>
        <dbReference type="ARBA" id="ARBA00023136"/>
    </source>
</evidence>
<reference evidence="11 12" key="1">
    <citation type="submission" date="2022-12" db="EMBL/GenBank/DDBJ databases">
        <title>Chromosome-level genome of Tegillarca granosa.</title>
        <authorList>
            <person name="Kim J."/>
        </authorList>
    </citation>
    <scope>NUCLEOTIDE SEQUENCE [LARGE SCALE GENOMIC DNA]</scope>
    <source>
        <strain evidence="11">Teg-2019</strain>
        <tissue evidence="11">Adductor muscle</tissue>
    </source>
</reference>
<evidence type="ECO:0000313" key="11">
    <source>
        <dbReference type="EMBL" id="KAJ8319670.1"/>
    </source>
</evidence>
<protein>
    <recommendedName>
        <fullName evidence="13">Beta-1,3-galactosyl-O-glycosyl-glycoprotein beta-1,6-N-acetylglucosaminyltransferase</fullName>
    </recommendedName>
</protein>
<evidence type="ECO:0000256" key="4">
    <source>
        <dbReference type="ARBA" id="ARBA00022679"/>
    </source>
</evidence>
<gene>
    <name evidence="11" type="ORF">KUTeg_002779</name>
</gene>
<keyword evidence="3" id="KW-0328">Glycosyltransferase</keyword>
<accession>A0ABQ9FQY8</accession>
<evidence type="ECO:0000256" key="5">
    <source>
        <dbReference type="ARBA" id="ARBA00022692"/>
    </source>
</evidence>
<keyword evidence="6" id="KW-0735">Signal-anchor</keyword>